<gene>
    <name evidence="10" type="primary">rpoZ</name>
    <name evidence="11" type="ORF">EVJ47_04745</name>
</gene>
<dbReference type="EMBL" id="SGBD01000002">
    <property type="protein sequence ID" value="RZD14480.1"/>
    <property type="molecule type" value="Genomic_DNA"/>
</dbReference>
<dbReference type="InterPro" id="IPR036161">
    <property type="entry name" value="RPB6/omega-like_sf"/>
</dbReference>
<reference evidence="11 12" key="1">
    <citation type="submission" date="2019-01" db="EMBL/GenBank/DDBJ databases">
        <title>Insights into ecological role of a new deltaproteobacterial order Candidatus Sinidesulfobacterales (Sva0485) by metagenomics and metatranscriptomics.</title>
        <authorList>
            <person name="Tan S."/>
            <person name="Liu J."/>
            <person name="Fang Y."/>
            <person name="Hedlund B.P."/>
            <person name="Lian Z.H."/>
            <person name="Huang L.Y."/>
            <person name="Li J.T."/>
            <person name="Huang L.N."/>
            <person name="Li W.J."/>
            <person name="Jiang H.C."/>
            <person name="Dong H.L."/>
            <person name="Shu W.S."/>
        </authorList>
    </citation>
    <scope>NUCLEOTIDE SEQUENCE [LARGE SCALE GENOMIC DNA]</scope>
    <source>
        <strain evidence="11">AP3</strain>
    </source>
</reference>
<evidence type="ECO:0000256" key="7">
    <source>
        <dbReference type="ARBA" id="ARBA00023163"/>
    </source>
</evidence>
<sequence>MARVTIEDCLVNVENRFALVVIAAKRARQLLEGAPPKVVSKNKPIVVALREIANGHVKVKSAD</sequence>
<dbReference type="GO" id="GO:0006351">
    <property type="term" value="P:DNA-templated transcription"/>
    <property type="evidence" value="ECO:0007669"/>
    <property type="project" value="UniProtKB-UniRule"/>
</dbReference>
<comment type="caution">
    <text evidence="11">The sequence shown here is derived from an EMBL/GenBank/DDBJ whole genome shotgun (WGS) entry which is preliminary data.</text>
</comment>
<comment type="function">
    <text evidence="10">Promotes RNA polymerase assembly. Latches the N- and C-terminal regions of the beta' subunit thereby facilitating its interaction with the beta and alpha subunits.</text>
</comment>
<dbReference type="GO" id="GO:0003899">
    <property type="term" value="F:DNA-directed RNA polymerase activity"/>
    <property type="evidence" value="ECO:0007669"/>
    <property type="project" value="UniProtKB-UniRule"/>
</dbReference>
<comment type="similarity">
    <text evidence="1 10">Belongs to the RNA polymerase subunit omega family.</text>
</comment>
<evidence type="ECO:0000256" key="4">
    <source>
        <dbReference type="ARBA" id="ARBA00022478"/>
    </source>
</evidence>
<comment type="subunit">
    <text evidence="10">The RNAP catalytic core consists of 2 alpha, 1 beta, 1 beta' and 1 omega subunit. When a sigma factor is associated with the core the holoenzyme is formed, which can initiate transcription.</text>
</comment>
<organism evidence="11 12">
    <name type="scientific">Candidatus Acidulodesulfobacterium ferriphilum</name>
    <dbReference type="NCBI Taxonomy" id="2597223"/>
    <lineage>
        <taxon>Bacteria</taxon>
        <taxon>Deltaproteobacteria</taxon>
        <taxon>Candidatus Acidulodesulfobacterales</taxon>
        <taxon>Candidatus Acidulodesulfobacterium</taxon>
    </lineage>
</organism>
<keyword evidence="4 10" id="KW-0240">DNA-directed RNA polymerase</keyword>
<evidence type="ECO:0000313" key="11">
    <source>
        <dbReference type="EMBL" id="RZD14480.1"/>
    </source>
</evidence>
<evidence type="ECO:0000256" key="3">
    <source>
        <dbReference type="ARBA" id="ARBA00013725"/>
    </source>
</evidence>
<evidence type="ECO:0000256" key="10">
    <source>
        <dbReference type="HAMAP-Rule" id="MF_00366"/>
    </source>
</evidence>
<protein>
    <recommendedName>
        <fullName evidence="3 10">DNA-directed RNA polymerase subunit omega</fullName>
        <shortName evidence="10">RNAP omega subunit</shortName>
        <ecNumber evidence="2 10">2.7.7.6</ecNumber>
    </recommendedName>
    <alternativeName>
        <fullName evidence="10">RNA polymerase omega subunit</fullName>
    </alternativeName>
    <alternativeName>
        <fullName evidence="8 10">Transcriptase subunit omega</fullName>
    </alternativeName>
</protein>
<dbReference type="NCBIfam" id="TIGR00690">
    <property type="entry name" value="rpoZ"/>
    <property type="match status" value="1"/>
</dbReference>
<dbReference type="PANTHER" id="PTHR34476">
    <property type="entry name" value="DNA-DIRECTED RNA POLYMERASE SUBUNIT OMEGA"/>
    <property type="match status" value="1"/>
</dbReference>
<evidence type="ECO:0000313" key="12">
    <source>
        <dbReference type="Proteomes" id="UP000320813"/>
    </source>
</evidence>
<dbReference type="GO" id="GO:0000428">
    <property type="term" value="C:DNA-directed RNA polymerase complex"/>
    <property type="evidence" value="ECO:0007669"/>
    <property type="project" value="UniProtKB-KW"/>
</dbReference>
<keyword evidence="7 10" id="KW-0804">Transcription</keyword>
<evidence type="ECO:0000256" key="2">
    <source>
        <dbReference type="ARBA" id="ARBA00012418"/>
    </source>
</evidence>
<keyword evidence="6 10" id="KW-0548">Nucleotidyltransferase</keyword>
<dbReference type="SMART" id="SM01409">
    <property type="entry name" value="RNA_pol_Rpb6"/>
    <property type="match status" value="1"/>
</dbReference>
<dbReference type="InterPro" id="IPR006110">
    <property type="entry name" value="Pol_omega/Rpo6/RPB6"/>
</dbReference>
<evidence type="ECO:0000256" key="9">
    <source>
        <dbReference type="ARBA" id="ARBA00048552"/>
    </source>
</evidence>
<dbReference type="InterPro" id="IPR003716">
    <property type="entry name" value="DNA-dir_RNA_pol_omega"/>
</dbReference>
<dbReference type="Pfam" id="PF01192">
    <property type="entry name" value="RNA_pol_Rpb6"/>
    <property type="match status" value="1"/>
</dbReference>
<evidence type="ECO:0000256" key="6">
    <source>
        <dbReference type="ARBA" id="ARBA00022695"/>
    </source>
</evidence>
<dbReference type="EC" id="2.7.7.6" evidence="2 10"/>
<dbReference type="PANTHER" id="PTHR34476:SF1">
    <property type="entry name" value="DNA-DIRECTED RNA POLYMERASE SUBUNIT OMEGA"/>
    <property type="match status" value="1"/>
</dbReference>
<keyword evidence="5 10" id="KW-0808">Transferase</keyword>
<dbReference type="HAMAP" id="MF_00366">
    <property type="entry name" value="RNApol_bact_RpoZ"/>
    <property type="match status" value="1"/>
</dbReference>
<proteinExistence type="inferred from homology"/>
<evidence type="ECO:0000256" key="8">
    <source>
        <dbReference type="ARBA" id="ARBA00029924"/>
    </source>
</evidence>
<dbReference type="AlphaFoldDB" id="A0A519BB29"/>
<evidence type="ECO:0000256" key="5">
    <source>
        <dbReference type="ARBA" id="ARBA00022679"/>
    </source>
</evidence>
<dbReference type="Gene3D" id="3.90.940.10">
    <property type="match status" value="1"/>
</dbReference>
<dbReference type="Proteomes" id="UP000320813">
    <property type="component" value="Unassembled WGS sequence"/>
</dbReference>
<dbReference type="GO" id="GO:0003677">
    <property type="term" value="F:DNA binding"/>
    <property type="evidence" value="ECO:0007669"/>
    <property type="project" value="UniProtKB-UniRule"/>
</dbReference>
<comment type="catalytic activity">
    <reaction evidence="9 10">
        <text>RNA(n) + a ribonucleoside 5'-triphosphate = RNA(n+1) + diphosphate</text>
        <dbReference type="Rhea" id="RHEA:21248"/>
        <dbReference type="Rhea" id="RHEA-COMP:14527"/>
        <dbReference type="Rhea" id="RHEA-COMP:17342"/>
        <dbReference type="ChEBI" id="CHEBI:33019"/>
        <dbReference type="ChEBI" id="CHEBI:61557"/>
        <dbReference type="ChEBI" id="CHEBI:140395"/>
        <dbReference type="EC" id="2.7.7.6"/>
    </reaction>
</comment>
<accession>A0A519BB29</accession>
<dbReference type="SUPFAM" id="SSF63562">
    <property type="entry name" value="RPB6/omega subunit-like"/>
    <property type="match status" value="1"/>
</dbReference>
<evidence type="ECO:0000256" key="1">
    <source>
        <dbReference type="ARBA" id="ARBA00006711"/>
    </source>
</evidence>
<name>A0A519BB29_9DELT</name>